<dbReference type="GO" id="GO:0005886">
    <property type="term" value="C:plasma membrane"/>
    <property type="evidence" value="ECO:0007669"/>
    <property type="project" value="TreeGrafter"/>
</dbReference>
<evidence type="ECO:0000256" key="4">
    <source>
        <dbReference type="ARBA" id="ARBA00022989"/>
    </source>
</evidence>
<dbReference type="PROSITE" id="PS51778">
    <property type="entry name" value="VAST"/>
    <property type="match status" value="1"/>
</dbReference>
<evidence type="ECO:0000256" key="2">
    <source>
        <dbReference type="ARBA" id="ARBA00006582"/>
    </source>
</evidence>
<evidence type="ECO:0000256" key="7">
    <source>
        <dbReference type="SAM" id="Phobius"/>
    </source>
</evidence>
<dbReference type="InterPro" id="IPR011993">
    <property type="entry name" value="PH-like_dom_sf"/>
</dbReference>
<dbReference type="GO" id="GO:0005789">
    <property type="term" value="C:endoplasmic reticulum membrane"/>
    <property type="evidence" value="ECO:0007669"/>
    <property type="project" value="TreeGrafter"/>
</dbReference>
<evidence type="ECO:0000313" key="9">
    <source>
        <dbReference type="EMBL" id="ORZ22511.1"/>
    </source>
</evidence>
<dbReference type="GO" id="GO:0140268">
    <property type="term" value="C:endoplasmic reticulum-plasma membrane contact site"/>
    <property type="evidence" value="ECO:0007669"/>
    <property type="project" value="TreeGrafter"/>
</dbReference>
<feature type="domain" description="VASt" evidence="8">
    <location>
        <begin position="372"/>
        <end position="540"/>
    </location>
</feature>
<dbReference type="OrthoDB" id="2162691at2759"/>
<comment type="subcellular location">
    <subcellularLocation>
        <location evidence="1">Membrane</location>
        <topology evidence="1">Single-pass membrane protein</topology>
    </subcellularLocation>
</comment>
<feature type="region of interest" description="Disordered" evidence="6">
    <location>
        <begin position="299"/>
        <end position="328"/>
    </location>
</feature>
<evidence type="ECO:0000256" key="6">
    <source>
        <dbReference type="SAM" id="MobiDB-lite"/>
    </source>
</evidence>
<keyword evidence="3 7" id="KW-0812">Transmembrane</keyword>
<feature type="compositionally biased region" description="Basic residues" evidence="6">
    <location>
        <begin position="546"/>
        <end position="558"/>
    </location>
</feature>
<evidence type="ECO:0000256" key="5">
    <source>
        <dbReference type="ARBA" id="ARBA00023136"/>
    </source>
</evidence>
<dbReference type="InterPro" id="IPR051482">
    <property type="entry name" value="Cholesterol_transport"/>
</dbReference>
<dbReference type="CDD" id="cd13220">
    <property type="entry name" value="PH-GRAM_GRAMDC"/>
    <property type="match status" value="1"/>
</dbReference>
<dbReference type="SMART" id="SM00568">
    <property type="entry name" value="GRAM"/>
    <property type="match status" value="1"/>
</dbReference>
<sequence>MSYHPSTNAMYSSQHAQDPNSSSSSLPPHLIPRSSRRSSLSSMDVTERKGLTPQRSYPSLSSSLKSNKKKTSSRRRSIGSDLGLLATTSGERSNKKIASDKRNRDFHALFKSIPLDDNLIEDYGCALQKEILLQGRIYITQHHLCFNANIFGWITNLVIAFTDIVEIEKRTTAIFIPNAISISTHQSKHFFASFLSREQAHEQMVTIWRHAQQQLSSITMDASLKGSTADDYSNSQYDDTDDDDISLTPWEDHDYDNKNIMKRMNGVNDIVALAPPTQLNAGIGTDRQLSLASLPIPTHTNEEAEAARRRAVSEAGPRPNPESIMHHSAEEPLPSRIITKPETPPLGGTSLALPHRQQHTQCQCADTSDEHYPHTVLDQTYNCSLESLYNLLYHSVFIKKFLTQVGKSSDIMISPWRKGDDIPYVRDVSYIKYLGGAIGPRSTKCILKEELTHIDLNKSITHETTTQTPDVPSGSSFCVKTRACISWAGPGQVRMLVTVLIAFSKSSWLKSTIEKASIDGQINYFKELNTVLRKYTENRLDETSRSKKNRHGKRKGHAHNKDTSSNNLTKDSLPFQSKGFFDRCAQMAGDLFQTSDGRMVMVPTVPQCTMICLLLMVATNLYIAYRMINMGQQLYSMHIDNHYPAASAHSSSPLFFPSSSSSPLDLWRQEHQQDITSMWQWLDQLEKDPWVEQQQQYKWRQHHNNNHGHHHRSFTPPQPKQMNNHISELEKMVHHAEQGVDQVNSIVKQHRDSLLQIIHPSDL</sequence>
<comment type="similarity">
    <text evidence="2">Belongs to the YSP2 family.</text>
</comment>
<feature type="compositionally biased region" description="Basic and acidic residues" evidence="6">
    <location>
        <begin position="300"/>
        <end position="312"/>
    </location>
</feature>
<gene>
    <name evidence="9" type="ORF">BCR42DRAFT_170034</name>
</gene>
<keyword evidence="5 7" id="KW-0472">Membrane</keyword>
<dbReference type="EMBL" id="MCGE01000004">
    <property type="protein sequence ID" value="ORZ22511.1"/>
    <property type="molecule type" value="Genomic_DNA"/>
</dbReference>
<name>A0A1X2IWC9_9FUNG</name>
<feature type="region of interest" description="Disordered" evidence="6">
    <location>
        <begin position="539"/>
        <end position="570"/>
    </location>
</feature>
<comment type="caution">
    <text evidence="9">The sequence shown here is derived from an EMBL/GenBank/DDBJ whole genome shotgun (WGS) entry which is preliminary data.</text>
</comment>
<evidence type="ECO:0000256" key="3">
    <source>
        <dbReference type="ARBA" id="ARBA00022692"/>
    </source>
</evidence>
<dbReference type="GO" id="GO:0032541">
    <property type="term" value="C:cortical endoplasmic reticulum"/>
    <property type="evidence" value="ECO:0007669"/>
    <property type="project" value="TreeGrafter"/>
</dbReference>
<dbReference type="InterPro" id="IPR004182">
    <property type="entry name" value="GRAM"/>
</dbReference>
<dbReference type="GO" id="GO:0032934">
    <property type="term" value="F:sterol binding"/>
    <property type="evidence" value="ECO:0007669"/>
    <property type="project" value="TreeGrafter"/>
</dbReference>
<dbReference type="GO" id="GO:0032366">
    <property type="term" value="P:intracellular sterol transport"/>
    <property type="evidence" value="ECO:0007669"/>
    <property type="project" value="TreeGrafter"/>
</dbReference>
<feature type="transmembrane region" description="Helical" evidence="7">
    <location>
        <begin position="604"/>
        <end position="625"/>
    </location>
</feature>
<evidence type="ECO:0000313" key="10">
    <source>
        <dbReference type="Proteomes" id="UP000193560"/>
    </source>
</evidence>
<dbReference type="GO" id="GO:0005739">
    <property type="term" value="C:mitochondrion"/>
    <property type="evidence" value="ECO:0007669"/>
    <property type="project" value="TreeGrafter"/>
</dbReference>
<dbReference type="InterPro" id="IPR031968">
    <property type="entry name" value="VASt"/>
</dbReference>
<dbReference type="Pfam" id="PF02893">
    <property type="entry name" value="GRAM"/>
    <property type="match status" value="1"/>
</dbReference>
<reference evidence="9 10" key="1">
    <citation type="submission" date="2016-07" db="EMBL/GenBank/DDBJ databases">
        <title>Pervasive Adenine N6-methylation of Active Genes in Fungi.</title>
        <authorList>
            <consortium name="DOE Joint Genome Institute"/>
            <person name="Mondo S.J."/>
            <person name="Dannebaum R.O."/>
            <person name="Kuo R.C."/>
            <person name="Labutti K."/>
            <person name="Haridas S."/>
            <person name="Kuo A."/>
            <person name="Salamov A."/>
            <person name="Ahrendt S.R."/>
            <person name="Lipzen A."/>
            <person name="Sullivan W."/>
            <person name="Andreopoulos W.B."/>
            <person name="Clum A."/>
            <person name="Lindquist E."/>
            <person name="Daum C."/>
            <person name="Ramamoorthy G.K."/>
            <person name="Gryganskyi A."/>
            <person name="Culley D."/>
            <person name="Magnuson J.K."/>
            <person name="James T.Y."/>
            <person name="O'Malley M.A."/>
            <person name="Stajich J.E."/>
            <person name="Spatafora J.W."/>
            <person name="Visel A."/>
            <person name="Grigoriev I.V."/>
        </authorList>
    </citation>
    <scope>NUCLEOTIDE SEQUENCE [LARGE SCALE GENOMIC DNA]</scope>
    <source>
        <strain evidence="9 10">NRRL 1336</strain>
    </source>
</reference>
<feature type="compositionally biased region" description="Basic residues" evidence="6">
    <location>
        <begin position="66"/>
        <end position="77"/>
    </location>
</feature>
<dbReference type="Proteomes" id="UP000193560">
    <property type="component" value="Unassembled WGS sequence"/>
</dbReference>
<dbReference type="AlphaFoldDB" id="A0A1X2IWC9"/>
<feature type="region of interest" description="Disordered" evidence="6">
    <location>
        <begin position="1"/>
        <end position="77"/>
    </location>
</feature>
<dbReference type="PANTHER" id="PTHR23319:SF4">
    <property type="entry name" value="GRAM DOMAIN CONTAINING 1B, ISOFORM E"/>
    <property type="match status" value="1"/>
</dbReference>
<proteinExistence type="inferred from homology"/>
<organism evidence="9 10">
    <name type="scientific">Absidia repens</name>
    <dbReference type="NCBI Taxonomy" id="90262"/>
    <lineage>
        <taxon>Eukaryota</taxon>
        <taxon>Fungi</taxon>
        <taxon>Fungi incertae sedis</taxon>
        <taxon>Mucoromycota</taxon>
        <taxon>Mucoromycotina</taxon>
        <taxon>Mucoromycetes</taxon>
        <taxon>Mucorales</taxon>
        <taxon>Cunninghamellaceae</taxon>
        <taxon>Absidia</taxon>
    </lineage>
</organism>
<feature type="compositionally biased region" description="Low complexity" evidence="6">
    <location>
        <begin position="21"/>
        <end position="42"/>
    </location>
</feature>
<dbReference type="Gene3D" id="2.30.29.30">
    <property type="entry name" value="Pleckstrin-homology domain (PH domain)/Phosphotyrosine-binding domain (PTB)"/>
    <property type="match status" value="1"/>
</dbReference>
<feature type="compositionally biased region" description="Low complexity" evidence="6">
    <location>
        <begin position="55"/>
        <end position="65"/>
    </location>
</feature>
<evidence type="ECO:0000256" key="1">
    <source>
        <dbReference type="ARBA" id="ARBA00004167"/>
    </source>
</evidence>
<dbReference type="Pfam" id="PF16016">
    <property type="entry name" value="VASt"/>
    <property type="match status" value="1"/>
</dbReference>
<dbReference type="GO" id="GO:0120015">
    <property type="term" value="F:sterol transfer activity"/>
    <property type="evidence" value="ECO:0007669"/>
    <property type="project" value="TreeGrafter"/>
</dbReference>
<dbReference type="STRING" id="90262.A0A1X2IWC9"/>
<evidence type="ECO:0000259" key="8">
    <source>
        <dbReference type="PROSITE" id="PS51778"/>
    </source>
</evidence>
<protein>
    <recommendedName>
        <fullName evidence="8">VASt domain-containing protein</fullName>
    </recommendedName>
</protein>
<feature type="compositionally biased region" description="Polar residues" evidence="6">
    <location>
        <begin position="1"/>
        <end position="20"/>
    </location>
</feature>
<keyword evidence="4 7" id="KW-1133">Transmembrane helix</keyword>
<accession>A0A1X2IWC9</accession>
<dbReference type="PANTHER" id="PTHR23319">
    <property type="entry name" value="GRAM DOMAIN CONTAINING 1B, ISOFORM E"/>
    <property type="match status" value="1"/>
</dbReference>
<keyword evidence="10" id="KW-1185">Reference proteome</keyword>